<sequence>MSSRIVAIINKKIAIQILCYGSQDKEYFQLVAFRDYLNNHDDVAKQYEQLKIKLAQKKYKVEYDCLNSMFDIYHKSENYDKIDELKIMLLELLSKSNKYEYHTLVYKYIKMYDMQNKKDELQDIVNFMINLNKKIV</sequence>
<dbReference type="InterPro" id="IPR007344">
    <property type="entry name" value="GrpB/CoaE"/>
</dbReference>
<comment type="caution">
    <text evidence="1">The sequence shown here is derived from an EMBL/GenBank/DDBJ whole genome shotgun (WGS) entry which is preliminary data.</text>
</comment>
<name>A0A7X2N0K8_9CLOT</name>
<dbReference type="InterPro" id="IPR043519">
    <property type="entry name" value="NT_sf"/>
</dbReference>
<evidence type="ECO:0000313" key="1">
    <source>
        <dbReference type="EMBL" id="MSR92531.1"/>
    </source>
</evidence>
<reference evidence="1 2" key="1">
    <citation type="submission" date="2019-08" db="EMBL/GenBank/DDBJ databases">
        <title>In-depth cultivation of the pig gut microbiome towards novel bacterial diversity and tailored functional studies.</title>
        <authorList>
            <person name="Wylensek D."/>
            <person name="Hitch T.C.A."/>
            <person name="Clavel T."/>
        </authorList>
    </citation>
    <scope>NUCLEOTIDE SEQUENCE [LARGE SCALE GENOMIC DNA]</scope>
    <source>
        <strain evidence="1 2">WCA-383-APC-5B</strain>
    </source>
</reference>
<dbReference type="Proteomes" id="UP000460287">
    <property type="component" value="Unassembled WGS sequence"/>
</dbReference>
<gene>
    <name evidence="1" type="ORF">FYJ33_14415</name>
</gene>
<dbReference type="SUPFAM" id="SSF81301">
    <property type="entry name" value="Nucleotidyltransferase"/>
    <property type="match status" value="1"/>
</dbReference>
<dbReference type="EMBL" id="VULX01000035">
    <property type="protein sequence ID" value="MSR92531.1"/>
    <property type="molecule type" value="Genomic_DNA"/>
</dbReference>
<protein>
    <submittedName>
        <fullName evidence="1">GrpB family protein</fullName>
    </submittedName>
</protein>
<evidence type="ECO:0000313" key="2">
    <source>
        <dbReference type="Proteomes" id="UP000460287"/>
    </source>
</evidence>
<proteinExistence type="predicted"/>
<dbReference type="AlphaFoldDB" id="A0A7X2N0K8"/>
<dbReference type="Gene3D" id="3.30.460.10">
    <property type="entry name" value="Beta Polymerase, domain 2"/>
    <property type="match status" value="1"/>
</dbReference>
<dbReference type="Pfam" id="PF04229">
    <property type="entry name" value="GrpB"/>
    <property type="match status" value="1"/>
</dbReference>
<accession>A0A7X2N0K8</accession>
<organism evidence="1 2">
    <name type="scientific">Inconstantimicrobium porci</name>
    <dbReference type="NCBI Taxonomy" id="2652291"/>
    <lineage>
        <taxon>Bacteria</taxon>
        <taxon>Bacillati</taxon>
        <taxon>Bacillota</taxon>
        <taxon>Clostridia</taxon>
        <taxon>Eubacteriales</taxon>
        <taxon>Clostridiaceae</taxon>
        <taxon>Inconstantimicrobium</taxon>
    </lineage>
</organism>
<keyword evidence="2" id="KW-1185">Reference proteome</keyword>